<proteinExistence type="predicted"/>
<name>A0A382BG20_9ZZZZ</name>
<dbReference type="EMBL" id="UINC01029681">
    <property type="protein sequence ID" value="SVB12810.1"/>
    <property type="molecule type" value="Genomic_DNA"/>
</dbReference>
<feature type="non-terminal residue" evidence="1">
    <location>
        <position position="1"/>
    </location>
</feature>
<evidence type="ECO:0000313" key="1">
    <source>
        <dbReference type="EMBL" id="SVB12810.1"/>
    </source>
</evidence>
<protein>
    <submittedName>
        <fullName evidence="1">Uncharacterized protein</fullName>
    </submittedName>
</protein>
<dbReference type="AlphaFoldDB" id="A0A382BG20"/>
<feature type="non-terminal residue" evidence="1">
    <location>
        <position position="707"/>
    </location>
</feature>
<accession>A0A382BG20</accession>
<gene>
    <name evidence="1" type="ORF">METZ01_LOCUS165664</name>
</gene>
<reference evidence="1" key="1">
    <citation type="submission" date="2018-05" db="EMBL/GenBank/DDBJ databases">
        <authorList>
            <person name="Lanie J.A."/>
            <person name="Ng W.-L."/>
            <person name="Kazmierczak K.M."/>
            <person name="Andrzejewski T.M."/>
            <person name="Davidsen T.M."/>
            <person name="Wayne K.J."/>
            <person name="Tettelin H."/>
            <person name="Glass J.I."/>
            <person name="Rusch D."/>
            <person name="Podicherti R."/>
            <person name="Tsui H.-C.T."/>
            <person name="Winkler M.E."/>
        </authorList>
    </citation>
    <scope>NUCLEOTIDE SEQUENCE</scope>
</reference>
<organism evidence="1">
    <name type="scientific">marine metagenome</name>
    <dbReference type="NCBI Taxonomy" id="408172"/>
    <lineage>
        <taxon>unclassified sequences</taxon>
        <taxon>metagenomes</taxon>
        <taxon>ecological metagenomes</taxon>
    </lineage>
</organism>
<sequence>PGETYEVRFPYGINEDDRPKPYVRRGIVSWDGTDMATFEGNTELFTYGSPQDYVTFTAVAISDKTRLEFRSDIFRKKDGGGFRHSNNGSRTCQGVVIGICTVKSTSGYPASVKIPTKYSGLMSKKIGFVLDNSSGLKAGEALVFTPSGERKYAEYSIGQAPGNVLKEGWNGGHTFWKSTDKTFDDDAKPTHGEVLLDQNETYVALFKGAVDTDSSYNEPLVLLSMGRFQDEGLEPEQFPLRSHKTSGRYSSSELAGSVGRRFVMRYAAEEDESDGDGRIRWLANYNPRASLLSPTPYEFSESAEHPLTGSLQTIPNYRTDKARVSSDEWEVPVSGSASYDSPFIAYSHQAGVTQGTLFEIPKGYDHEHFRSLAQFSHVDFSTKPHRLIREYLTFEIGASYEKYAMRGLGCKPGYAIGNSLADPRIPLDAPYANLSDNIWTATEARLDAGYHYDHSYLLNEALWDSYFLSTVPRSVTSREIEELDFTLPNERLKIRRDPRLLWQRARELVEAGRPASQAYMAIRDQIDDDLKSYDMSASMLLLDGAFNVNSTSVHAWSALLGSFFGAKVKGKDGVQPGDDYESPFLRINEPLGPAVKEGDNVNSASEEAYLGYRSLSQSEIRTLAAEIVAQVKRRGPFRSLAEFINRTLPDDDFSASDDWESDALQGALAAAIENAGINKRFRDEMILAVSHRNFDKELKTAAKKPGG</sequence>